<dbReference type="HOGENOM" id="CLU_1525528_0_0_1"/>
<dbReference type="AlphaFoldDB" id="E9E0L6"/>
<keyword evidence="2" id="KW-0732">Signal</keyword>
<evidence type="ECO:0000256" key="1">
    <source>
        <dbReference type="SAM" id="MobiDB-lite"/>
    </source>
</evidence>
<dbReference type="InParanoid" id="E9E0L6"/>
<protein>
    <submittedName>
        <fullName evidence="3">Uncharacterized protein</fullName>
    </submittedName>
</protein>
<keyword evidence="4" id="KW-1185">Reference proteome</keyword>
<feature type="region of interest" description="Disordered" evidence="1">
    <location>
        <begin position="65"/>
        <end position="195"/>
    </location>
</feature>
<reference evidence="3 4" key="1">
    <citation type="journal article" date="2011" name="PLoS Genet.">
        <title>Genome sequencing and comparative transcriptomics of the model entomopathogenic fungi Metarhizium anisopliae and M. acridum.</title>
        <authorList>
            <person name="Gao Q."/>
            <person name="Jin K."/>
            <person name="Ying S.H."/>
            <person name="Zhang Y."/>
            <person name="Xiao G."/>
            <person name="Shang Y."/>
            <person name="Duan Z."/>
            <person name="Hu X."/>
            <person name="Xie X.Q."/>
            <person name="Zhou G."/>
            <person name="Peng G."/>
            <person name="Luo Z."/>
            <person name="Huang W."/>
            <person name="Wang B."/>
            <person name="Fang W."/>
            <person name="Wang S."/>
            <person name="Zhong Y."/>
            <person name="Ma L.J."/>
            <person name="St Leger R.J."/>
            <person name="Zhao G.P."/>
            <person name="Pei Y."/>
            <person name="Feng M.G."/>
            <person name="Xia Y."/>
            <person name="Wang C."/>
        </authorList>
    </citation>
    <scope>NUCLEOTIDE SEQUENCE [LARGE SCALE GENOMIC DNA]</scope>
    <source>
        <strain evidence="3 4">CQMa 102</strain>
    </source>
</reference>
<dbReference type="EMBL" id="GL698489">
    <property type="protein sequence ID" value="EFY90636.1"/>
    <property type="molecule type" value="Genomic_DNA"/>
</dbReference>
<organism evidence="4">
    <name type="scientific">Metarhizium acridum (strain CQMa 102)</name>
    <dbReference type="NCBI Taxonomy" id="655827"/>
    <lineage>
        <taxon>Eukaryota</taxon>
        <taxon>Fungi</taxon>
        <taxon>Dikarya</taxon>
        <taxon>Ascomycota</taxon>
        <taxon>Pezizomycotina</taxon>
        <taxon>Sordariomycetes</taxon>
        <taxon>Hypocreomycetidae</taxon>
        <taxon>Hypocreales</taxon>
        <taxon>Clavicipitaceae</taxon>
        <taxon>Metarhizium</taxon>
    </lineage>
</organism>
<feature type="signal peptide" evidence="2">
    <location>
        <begin position="1"/>
        <end position="18"/>
    </location>
</feature>
<name>E9E0L6_METAQ</name>
<evidence type="ECO:0000313" key="4">
    <source>
        <dbReference type="Proteomes" id="UP000002499"/>
    </source>
</evidence>
<dbReference type="eggNOG" id="ENOG502RIUB">
    <property type="taxonomic scope" value="Eukaryota"/>
</dbReference>
<gene>
    <name evidence="3" type="ORF">MAC_03414</name>
</gene>
<sequence>MVRIYNLALIALSASALAATTYNERRAVDDVGEFDLAGRSAPLMDFDKREDSKIAEARKEMKAANQAANAAIPEDAKNKVQEARKNLKDANDAARAAIPEDAKNKVEEAKKNLKDASDAAKAAIPEDAKKKVDEARKSMQDAKDAADAAIPEDLRKQRDEKKKAFQDAKNQNASQTAPAQAAPTASAAPAEPPKF</sequence>
<feature type="chain" id="PRO_5003234932" evidence="2">
    <location>
        <begin position="19"/>
        <end position="195"/>
    </location>
</feature>
<dbReference type="OMA" id="WEREYAS"/>
<feature type="compositionally biased region" description="Basic and acidic residues" evidence="1">
    <location>
        <begin position="74"/>
        <end position="166"/>
    </location>
</feature>
<evidence type="ECO:0000313" key="3">
    <source>
        <dbReference type="EMBL" id="EFY90636.1"/>
    </source>
</evidence>
<feature type="compositionally biased region" description="Low complexity" evidence="1">
    <location>
        <begin position="173"/>
        <end position="189"/>
    </location>
</feature>
<accession>E9E0L6</accession>
<evidence type="ECO:0000256" key="2">
    <source>
        <dbReference type="SAM" id="SignalP"/>
    </source>
</evidence>
<dbReference type="OrthoDB" id="4941562at2759"/>
<proteinExistence type="predicted"/>
<dbReference type="Proteomes" id="UP000002499">
    <property type="component" value="Unassembled WGS sequence"/>
</dbReference>